<sequence length="334" mass="35713">MLRLLKRTSVTFWIFLSMAVGLGLGFVVGREAATQINYLSKAFLTLIKCLIVPLVFSTLVVGIAGHSEDLGRVGWLGLKSLIYFEVATTVALVVGLVAVNLVGPGWGIDLSQVQADETLEKMVTTSRDITWHGEMFHIITDSFFKSAVENSVLQVVFCAIMFAVAMMRAKPEHRVPMLSFLSSLSMIMFSVTELVMNFAPVGIGAALCYTVAMAGGSVLVNLGLLIATLYGSLLVYCVLVFIPIMLVCRLPILKCLKAIGEPALIAFSTSSSEAALPLAMENMERFGVSRGIVAFVMPAGYSFNLDGTTLYLALASVFAAQAGGSVCPSPGRLS</sequence>
<name>A0ACC2RIX8_9FUNG</name>
<protein>
    <submittedName>
        <fullName evidence="1">Uncharacterized protein</fullName>
    </submittedName>
</protein>
<evidence type="ECO:0000313" key="2">
    <source>
        <dbReference type="Proteomes" id="UP001165960"/>
    </source>
</evidence>
<evidence type="ECO:0000313" key="1">
    <source>
        <dbReference type="EMBL" id="KAJ9049979.1"/>
    </source>
</evidence>
<proteinExistence type="predicted"/>
<dbReference type="Proteomes" id="UP001165960">
    <property type="component" value="Unassembled WGS sequence"/>
</dbReference>
<keyword evidence="2" id="KW-1185">Reference proteome</keyword>
<comment type="caution">
    <text evidence="1">The sequence shown here is derived from an EMBL/GenBank/DDBJ whole genome shotgun (WGS) entry which is preliminary data.</text>
</comment>
<dbReference type="EMBL" id="QTSX02007183">
    <property type="protein sequence ID" value="KAJ9049979.1"/>
    <property type="molecule type" value="Genomic_DNA"/>
</dbReference>
<reference evidence="1" key="1">
    <citation type="submission" date="2022-04" db="EMBL/GenBank/DDBJ databases">
        <title>Genome of the entomopathogenic fungus Entomophthora muscae.</title>
        <authorList>
            <person name="Elya C."/>
            <person name="Lovett B.R."/>
            <person name="Lee E."/>
            <person name="Macias A.M."/>
            <person name="Hajek A.E."/>
            <person name="De Bivort B.L."/>
            <person name="Kasson M.T."/>
            <person name="De Fine Licht H.H."/>
            <person name="Stajich J.E."/>
        </authorList>
    </citation>
    <scope>NUCLEOTIDE SEQUENCE</scope>
    <source>
        <strain evidence="1">Berkeley</strain>
    </source>
</reference>
<gene>
    <name evidence="1" type="ORF">DSO57_1018867</name>
</gene>
<organism evidence="1 2">
    <name type="scientific">Entomophthora muscae</name>
    <dbReference type="NCBI Taxonomy" id="34485"/>
    <lineage>
        <taxon>Eukaryota</taxon>
        <taxon>Fungi</taxon>
        <taxon>Fungi incertae sedis</taxon>
        <taxon>Zoopagomycota</taxon>
        <taxon>Entomophthoromycotina</taxon>
        <taxon>Entomophthoromycetes</taxon>
        <taxon>Entomophthorales</taxon>
        <taxon>Entomophthoraceae</taxon>
        <taxon>Entomophthora</taxon>
    </lineage>
</organism>
<accession>A0ACC2RIX8</accession>